<evidence type="ECO:0000313" key="3">
    <source>
        <dbReference type="Proteomes" id="UP000468901"/>
    </source>
</evidence>
<organism evidence="2 3">
    <name type="scientific">Parvibaculum sedimenti</name>
    <dbReference type="NCBI Taxonomy" id="2608632"/>
    <lineage>
        <taxon>Bacteria</taxon>
        <taxon>Pseudomonadati</taxon>
        <taxon>Pseudomonadota</taxon>
        <taxon>Alphaproteobacteria</taxon>
        <taxon>Hyphomicrobiales</taxon>
        <taxon>Parvibaculaceae</taxon>
        <taxon>Parvibaculum</taxon>
    </lineage>
</organism>
<sequence length="659" mass="75158">MSEQSTDALVKPDMKSVLSRTHLSDDLHGFLLPIFEAISNAMDGIESRFGDSANKKGHIKICFTDTNDPTKIMVSITDNGIGLTDENYNSFKTPFSGYKLKQNGRGFGRFIAFKVFSRVLYSSRHEFFASTNVRTFRFDIDQEREFIFFDGEPDFDGPGLRVEYDQPLLNWYDLIRTLKPDEVLDEIGRHFLPYFLYKWLPAISIQFDGLSPEDITSHFKNVFVQYDTGTFNCEIDGAEEILTYALTKIPKSRLFKNHCLLLSAADRIVGFPRDLSNKIGEPHFAGENNEKYIVIAVVRGDAFEKRLNDARTSINLPPKAIETIVSLVSDMIQHKEHDQIAKIKSEQSVELGDALRENPILRLGLRGKTLKDYVATKPNNWKAEQFVSDLAIERFRASHDLTKQITAAANNAEDYASKIRSLVEKVDEGKKEALAEYVIHRKNIISLVESARRYGSSGKHASEDTIHELVFRRFSDNVVTEYFEHNLWLIDDTLAFLPYVSSDRTLHGRGRKLGDKIGDLAFFDDSMVLGDNDGTTITIVEFKRPSRDDYSFGNIKTDPVLQVIETLDQATHSGGISKTDGTHFSFTGTVRRFAFIIADHKPTLVKVLKSHDFRNDWNPKIYVRYRDNEQIFIQAFGYDTLIENAKKRNQAFFSVLFGE</sequence>
<dbReference type="Pfam" id="PF02518">
    <property type="entry name" value="HATPase_c"/>
    <property type="match status" value="1"/>
</dbReference>
<feature type="domain" description="Histidine kinase/HSP90-like ATPase" evidence="1">
    <location>
        <begin position="34"/>
        <end position="117"/>
    </location>
</feature>
<evidence type="ECO:0000259" key="1">
    <source>
        <dbReference type="Pfam" id="PF02518"/>
    </source>
</evidence>
<dbReference type="AlphaFoldDB" id="A0A6N6VEX4"/>
<reference evidence="2 3" key="1">
    <citation type="submission" date="2019-09" db="EMBL/GenBank/DDBJ databases">
        <title>Parvibaculum sedimenti sp. nov., isolated from sediment.</title>
        <authorList>
            <person name="Wang Y."/>
        </authorList>
    </citation>
    <scope>NUCLEOTIDE SEQUENCE [LARGE SCALE GENOMIC DNA]</scope>
    <source>
        <strain evidence="2 3">HXT-9</strain>
    </source>
</reference>
<dbReference type="InterPro" id="IPR036890">
    <property type="entry name" value="HATPase_C_sf"/>
</dbReference>
<proteinExistence type="predicted"/>
<gene>
    <name evidence="2" type="ORF">F2P47_14140</name>
</gene>
<dbReference type="RefSeq" id="WP_152217028.1">
    <property type="nucleotide sequence ID" value="NZ_WESC01000013.1"/>
</dbReference>
<evidence type="ECO:0000313" key="2">
    <source>
        <dbReference type="EMBL" id="KAB7739145.1"/>
    </source>
</evidence>
<accession>A0A6N6VEX4</accession>
<dbReference type="InterPro" id="IPR003594">
    <property type="entry name" value="HATPase_dom"/>
</dbReference>
<dbReference type="Proteomes" id="UP000468901">
    <property type="component" value="Unassembled WGS sequence"/>
</dbReference>
<comment type="caution">
    <text evidence="2">The sequence shown here is derived from an EMBL/GenBank/DDBJ whole genome shotgun (WGS) entry which is preliminary data.</text>
</comment>
<name>A0A6N6VEX4_9HYPH</name>
<keyword evidence="3" id="KW-1185">Reference proteome</keyword>
<dbReference type="SUPFAM" id="SSF55874">
    <property type="entry name" value="ATPase domain of HSP90 chaperone/DNA topoisomerase II/histidine kinase"/>
    <property type="match status" value="1"/>
</dbReference>
<dbReference type="Gene3D" id="3.30.565.10">
    <property type="entry name" value="Histidine kinase-like ATPase, C-terminal domain"/>
    <property type="match status" value="1"/>
</dbReference>
<protein>
    <recommendedName>
        <fullName evidence="1">Histidine kinase/HSP90-like ATPase domain-containing protein</fullName>
    </recommendedName>
</protein>
<dbReference type="EMBL" id="WESC01000013">
    <property type="protein sequence ID" value="KAB7739145.1"/>
    <property type="molecule type" value="Genomic_DNA"/>
</dbReference>